<dbReference type="WBParaSite" id="HPLM_0002124701-mRNA-1">
    <property type="protein sequence ID" value="HPLM_0002124701-mRNA-1"/>
    <property type="gene ID" value="HPLM_0002124701"/>
</dbReference>
<accession>A0A0N4XA52</accession>
<name>A0A0N4XA52_HAEPC</name>
<evidence type="ECO:0000313" key="1">
    <source>
        <dbReference type="EMBL" id="VDO88669.1"/>
    </source>
</evidence>
<reference evidence="1 2" key="2">
    <citation type="submission" date="2018-11" db="EMBL/GenBank/DDBJ databases">
        <authorList>
            <consortium name="Pathogen Informatics"/>
        </authorList>
    </citation>
    <scope>NUCLEOTIDE SEQUENCE [LARGE SCALE GENOMIC DNA]</scope>
    <source>
        <strain evidence="1 2">MHpl1</strain>
    </source>
</reference>
<dbReference type="AlphaFoldDB" id="A0A0N4XA52"/>
<evidence type="ECO:0000313" key="2">
    <source>
        <dbReference type="Proteomes" id="UP000268014"/>
    </source>
</evidence>
<evidence type="ECO:0000313" key="3">
    <source>
        <dbReference type="WBParaSite" id="HPLM_0002124701-mRNA-1"/>
    </source>
</evidence>
<reference evidence="3" key="1">
    <citation type="submission" date="2017-02" db="UniProtKB">
        <authorList>
            <consortium name="WormBaseParasite"/>
        </authorList>
    </citation>
    <scope>IDENTIFICATION</scope>
</reference>
<protein>
    <submittedName>
        <fullName evidence="1 3">Uncharacterized protein</fullName>
    </submittedName>
</protein>
<dbReference type="EMBL" id="UZAF01023148">
    <property type="protein sequence ID" value="VDO88669.1"/>
    <property type="molecule type" value="Genomic_DNA"/>
</dbReference>
<organism evidence="3">
    <name type="scientific">Haemonchus placei</name>
    <name type="common">Barber's pole worm</name>
    <dbReference type="NCBI Taxonomy" id="6290"/>
    <lineage>
        <taxon>Eukaryota</taxon>
        <taxon>Metazoa</taxon>
        <taxon>Ecdysozoa</taxon>
        <taxon>Nematoda</taxon>
        <taxon>Chromadorea</taxon>
        <taxon>Rhabditida</taxon>
        <taxon>Rhabditina</taxon>
        <taxon>Rhabditomorpha</taxon>
        <taxon>Strongyloidea</taxon>
        <taxon>Trichostrongylidae</taxon>
        <taxon>Haemonchus</taxon>
    </lineage>
</organism>
<gene>
    <name evidence="1" type="ORF">HPLM_LOCUS21236</name>
</gene>
<dbReference type="Proteomes" id="UP000268014">
    <property type="component" value="Unassembled WGS sequence"/>
</dbReference>
<keyword evidence="2" id="KW-1185">Reference proteome</keyword>
<sequence length="125" mass="14128">MSADKKSRLPGLWDETVFKSSVGYSIRYFILTITCSTFDIYLKLMEGLLSDSKIRPINRERDGAKGVDTAMQVREGWKIEQCLFRQQPIRSPQTKGAITHTPYVKGIMEETADGTWGDGESAKTF</sequence>
<proteinExistence type="predicted"/>